<evidence type="ECO:0000313" key="1">
    <source>
        <dbReference type="EMBL" id="PLW86695.1"/>
    </source>
</evidence>
<sequence>MQEALIIQFAKEPVPGQVKTRMLPALDLEQAAKLHCDLVFWTVQTLTSAAVGDVELAVAGAVESPLFEQCRKLGVHEIRPQQGVGLGQRMFHALKDGLSRYRYVLLVGSDCPQIDSAYLRQALAALADSDVVLGPAEDGGYVLIGVKAVAWSWFDGVHWGTDSVYRQTVARLEADGARWAALHVLQDIDRPEDLHLWRRIAGAL</sequence>
<dbReference type="RefSeq" id="WP_084199427.1">
    <property type="nucleotide sequence ID" value="NZ_BMYL01000002.1"/>
</dbReference>
<dbReference type="Proteomes" id="UP000235162">
    <property type="component" value="Unassembled WGS sequence"/>
</dbReference>
<dbReference type="AlphaFoldDB" id="A0AAP8MF47"/>
<dbReference type="Pfam" id="PF09837">
    <property type="entry name" value="DUF2064"/>
    <property type="match status" value="1"/>
</dbReference>
<organism evidence="1 2">
    <name type="scientific">Halioglobus japonicus</name>
    <dbReference type="NCBI Taxonomy" id="930805"/>
    <lineage>
        <taxon>Bacteria</taxon>
        <taxon>Pseudomonadati</taxon>
        <taxon>Pseudomonadota</taxon>
        <taxon>Gammaproteobacteria</taxon>
        <taxon>Cellvibrionales</taxon>
        <taxon>Halieaceae</taxon>
        <taxon>Halioglobus</taxon>
    </lineage>
</organism>
<reference evidence="1 2" key="1">
    <citation type="submission" date="2018-01" db="EMBL/GenBank/DDBJ databases">
        <title>The draft genome sequence of Halioglobus japonicus S1-36.</title>
        <authorList>
            <person name="Du Z.-J."/>
            <person name="Shi M.-J."/>
        </authorList>
    </citation>
    <scope>NUCLEOTIDE SEQUENCE [LARGE SCALE GENOMIC DNA]</scope>
    <source>
        <strain evidence="1 2">S1-36</strain>
    </source>
</reference>
<dbReference type="SUPFAM" id="SSF53448">
    <property type="entry name" value="Nucleotide-diphospho-sugar transferases"/>
    <property type="match status" value="1"/>
</dbReference>
<dbReference type="PANTHER" id="PTHR36529">
    <property type="entry name" value="SLL1095 PROTEIN"/>
    <property type="match status" value="1"/>
</dbReference>
<gene>
    <name evidence="1" type="ORF">C0029_09900</name>
</gene>
<dbReference type="KEGG" id="hja:BST95_10885"/>
<dbReference type="Gene3D" id="3.90.550.10">
    <property type="entry name" value="Spore Coat Polysaccharide Biosynthesis Protein SpsA, Chain A"/>
    <property type="match status" value="1"/>
</dbReference>
<keyword evidence="2" id="KW-1185">Reference proteome</keyword>
<accession>A0AAP8MF47</accession>
<name>A0AAP8MF47_9GAMM</name>
<protein>
    <submittedName>
        <fullName evidence="1">Glycosyltransferase</fullName>
    </submittedName>
</protein>
<dbReference type="NCBIfam" id="TIGR04282">
    <property type="entry name" value="glyco_like_cofC"/>
    <property type="match status" value="1"/>
</dbReference>
<dbReference type="InterPro" id="IPR029044">
    <property type="entry name" value="Nucleotide-diphossugar_trans"/>
</dbReference>
<dbReference type="InterPro" id="IPR018641">
    <property type="entry name" value="Trfase_1_rSAM/seldom-assoc"/>
</dbReference>
<dbReference type="PANTHER" id="PTHR36529:SF1">
    <property type="entry name" value="GLYCOSYLTRANSFERASE"/>
    <property type="match status" value="1"/>
</dbReference>
<dbReference type="EMBL" id="PKUR01000002">
    <property type="protein sequence ID" value="PLW86695.1"/>
    <property type="molecule type" value="Genomic_DNA"/>
</dbReference>
<evidence type="ECO:0000313" key="2">
    <source>
        <dbReference type="Proteomes" id="UP000235162"/>
    </source>
</evidence>
<comment type="caution">
    <text evidence="1">The sequence shown here is derived from an EMBL/GenBank/DDBJ whole genome shotgun (WGS) entry which is preliminary data.</text>
</comment>
<proteinExistence type="predicted"/>